<dbReference type="Proteomes" id="UP000033423">
    <property type="component" value="Unassembled WGS sequence"/>
</dbReference>
<dbReference type="SUPFAM" id="SSF54814">
    <property type="entry name" value="Prokaryotic type KH domain (KH-domain type II)"/>
    <property type="match status" value="1"/>
</dbReference>
<accession>A0A0F3GUJ1</accession>
<dbReference type="Pfam" id="PF26594">
    <property type="entry name" value="KH_NusA_2nd"/>
    <property type="match status" value="1"/>
</dbReference>
<feature type="non-terminal residue" evidence="7">
    <location>
        <position position="1"/>
    </location>
</feature>
<proteinExistence type="predicted"/>
<dbReference type="InterPro" id="IPR058582">
    <property type="entry name" value="KH_NusA_2nd"/>
</dbReference>
<evidence type="ECO:0000259" key="6">
    <source>
        <dbReference type="Pfam" id="PF26594"/>
    </source>
</evidence>
<reference evidence="7 8" key="1">
    <citation type="submission" date="2015-02" db="EMBL/GenBank/DDBJ databases">
        <title>Single-cell genomics of uncultivated deep-branching MTB reveals a conserved set of magnetosome genes.</title>
        <authorList>
            <person name="Kolinko S."/>
            <person name="Richter M."/>
            <person name="Glockner F.O."/>
            <person name="Brachmann A."/>
            <person name="Schuler D."/>
        </authorList>
    </citation>
    <scope>NUCLEOTIDE SEQUENCE [LARGE SCALE GENOMIC DNA]</scope>
    <source>
        <strain evidence="7">TM-1</strain>
    </source>
</reference>
<dbReference type="InterPro" id="IPR015946">
    <property type="entry name" value="KH_dom-like_a/b"/>
</dbReference>
<evidence type="ECO:0000313" key="7">
    <source>
        <dbReference type="EMBL" id="KJU85600.1"/>
    </source>
</evidence>
<dbReference type="GO" id="GO:0003723">
    <property type="term" value="F:RNA binding"/>
    <property type="evidence" value="ECO:0007669"/>
    <property type="project" value="InterPro"/>
</dbReference>
<keyword evidence="4" id="KW-0805">Transcription regulation</keyword>
<keyword evidence="1" id="KW-0806">Transcription termination</keyword>
<keyword evidence="2" id="KW-0963">Cytoplasm</keyword>
<dbReference type="AlphaFoldDB" id="A0A0F3GUJ1"/>
<feature type="domain" description="NusA-like second KH" evidence="6">
    <location>
        <begin position="1"/>
        <end position="31"/>
    </location>
</feature>
<evidence type="ECO:0000256" key="5">
    <source>
        <dbReference type="ARBA" id="ARBA00023163"/>
    </source>
</evidence>
<dbReference type="InterPro" id="IPR009019">
    <property type="entry name" value="KH_sf_prok-type"/>
</dbReference>
<evidence type="ECO:0000313" key="8">
    <source>
        <dbReference type="Proteomes" id="UP000033423"/>
    </source>
</evidence>
<evidence type="ECO:0000256" key="3">
    <source>
        <dbReference type="ARBA" id="ARBA00022884"/>
    </source>
</evidence>
<keyword evidence="8" id="KW-1185">Reference proteome</keyword>
<evidence type="ECO:0000256" key="1">
    <source>
        <dbReference type="ARBA" id="ARBA00022472"/>
    </source>
</evidence>
<keyword evidence="5" id="KW-0804">Transcription</keyword>
<sequence length="49" mass="5524">SIAIGKKGQNVKLAMKLTGWDIDIISETRYAKMRQENAVDDIFSGKRKV</sequence>
<dbReference type="PATRIC" id="fig|29290.4.peg.2937"/>
<gene>
    <name evidence="7" type="ORF">MBAV_002206</name>
</gene>
<protein>
    <recommendedName>
        <fullName evidence="6">NusA-like second KH domain-containing protein</fullName>
    </recommendedName>
</protein>
<organism evidence="7 8">
    <name type="scientific">Candidatus Magnetobacterium bavaricum</name>
    <dbReference type="NCBI Taxonomy" id="29290"/>
    <lineage>
        <taxon>Bacteria</taxon>
        <taxon>Pseudomonadati</taxon>
        <taxon>Nitrospirota</taxon>
        <taxon>Thermodesulfovibrionia</taxon>
        <taxon>Thermodesulfovibrionales</taxon>
        <taxon>Candidatus Magnetobacteriaceae</taxon>
        <taxon>Candidatus Magnetobacterium</taxon>
    </lineage>
</organism>
<evidence type="ECO:0000256" key="4">
    <source>
        <dbReference type="ARBA" id="ARBA00023015"/>
    </source>
</evidence>
<comment type="caution">
    <text evidence="7">The sequence shown here is derived from an EMBL/GenBank/DDBJ whole genome shotgun (WGS) entry which is preliminary data.</text>
</comment>
<dbReference type="Gene3D" id="3.30.300.20">
    <property type="match status" value="1"/>
</dbReference>
<dbReference type="EMBL" id="LACI01000947">
    <property type="protein sequence ID" value="KJU85600.1"/>
    <property type="molecule type" value="Genomic_DNA"/>
</dbReference>
<name>A0A0F3GUJ1_9BACT</name>
<keyword evidence="3" id="KW-0694">RNA-binding</keyword>
<evidence type="ECO:0000256" key="2">
    <source>
        <dbReference type="ARBA" id="ARBA00022490"/>
    </source>
</evidence>